<dbReference type="PANTHER" id="PTHR34219:SF3">
    <property type="entry name" value="BLL7967 PROTEIN"/>
    <property type="match status" value="1"/>
</dbReference>
<evidence type="ECO:0000313" key="3">
    <source>
        <dbReference type="EMBL" id="MBO8479048.1"/>
    </source>
</evidence>
<feature type="transmembrane region" description="Helical" evidence="2">
    <location>
        <begin position="193"/>
        <end position="215"/>
    </location>
</feature>
<evidence type="ECO:0000256" key="2">
    <source>
        <dbReference type="SAM" id="Phobius"/>
    </source>
</evidence>
<sequence>MARKVFHWIHLWLSVPFGLIITLICFSGAMLVFEDEITSMLHRDICRVKPPESVPDGDGVSTVPLGTLAGSVAASLDEGVAVTGITVYDDPEKAWEVNISRPRRASVCVDQYTGEIKGRSERPAFFAFMFRLHRWLLDSMKPGETVFWGKTVVGVSTIAFVIVLISGLAIWWKNSLKVMKNRLKISVSNGWRPFWYSLHIAGGAYACIFLLAMALTGLTWSFGWYRTGFYKLFGAGTSVSRETAHGERSGNVRHGGSSGSTGQRGSAGKAGEGVSTASWQAVYMELAGRNPGYRSITVSDGTATVSSGSLGNRRASDRYTFDRVTGEITGSSLYRDSDRNSRIRGWIYSVHVGSWGGIVTRILTFLAAIVGASLPLTGYYMWIRRLLRRRQA</sequence>
<keyword evidence="2" id="KW-0472">Membrane</keyword>
<feature type="region of interest" description="Disordered" evidence="1">
    <location>
        <begin position="244"/>
        <end position="271"/>
    </location>
</feature>
<feature type="transmembrane region" description="Helical" evidence="2">
    <location>
        <begin position="12"/>
        <end position="33"/>
    </location>
</feature>
<feature type="transmembrane region" description="Helical" evidence="2">
    <location>
        <begin position="147"/>
        <end position="172"/>
    </location>
</feature>
<dbReference type="Proteomes" id="UP000823771">
    <property type="component" value="Unassembled WGS sequence"/>
</dbReference>
<gene>
    <name evidence="3" type="ORF">IAB80_09210</name>
</gene>
<evidence type="ECO:0000256" key="1">
    <source>
        <dbReference type="SAM" id="MobiDB-lite"/>
    </source>
</evidence>
<feature type="transmembrane region" description="Helical" evidence="2">
    <location>
        <begin position="358"/>
        <end position="382"/>
    </location>
</feature>
<keyword evidence="2" id="KW-0812">Transmembrane</keyword>
<reference evidence="3" key="2">
    <citation type="journal article" date="2021" name="PeerJ">
        <title>Extensive microbial diversity within the chicken gut microbiome revealed by metagenomics and culture.</title>
        <authorList>
            <person name="Gilroy R."/>
            <person name="Ravi A."/>
            <person name="Getino M."/>
            <person name="Pursley I."/>
            <person name="Horton D.L."/>
            <person name="Alikhan N.F."/>
            <person name="Baker D."/>
            <person name="Gharbi K."/>
            <person name="Hall N."/>
            <person name="Watson M."/>
            <person name="Adriaenssens E.M."/>
            <person name="Foster-Nyarko E."/>
            <person name="Jarju S."/>
            <person name="Secka A."/>
            <person name="Antonio M."/>
            <person name="Oren A."/>
            <person name="Chaudhuri R.R."/>
            <person name="La Ragione R."/>
            <person name="Hildebrand F."/>
            <person name="Pallen M.J."/>
        </authorList>
    </citation>
    <scope>NUCLEOTIDE SEQUENCE</scope>
    <source>
        <strain evidence="3">2478</strain>
    </source>
</reference>
<keyword evidence="2" id="KW-1133">Transmembrane helix</keyword>
<dbReference type="Pfam" id="PF03929">
    <property type="entry name" value="PepSY_TM"/>
    <property type="match status" value="1"/>
</dbReference>
<dbReference type="EMBL" id="JADILZ010000084">
    <property type="protein sequence ID" value="MBO8479048.1"/>
    <property type="molecule type" value="Genomic_DNA"/>
</dbReference>
<evidence type="ECO:0000313" key="4">
    <source>
        <dbReference type="Proteomes" id="UP000823771"/>
    </source>
</evidence>
<protein>
    <submittedName>
        <fullName evidence="3">PepSY domain-containing protein</fullName>
    </submittedName>
</protein>
<reference evidence="3" key="1">
    <citation type="submission" date="2020-10" db="EMBL/GenBank/DDBJ databases">
        <authorList>
            <person name="Gilroy R."/>
        </authorList>
    </citation>
    <scope>NUCLEOTIDE SEQUENCE</scope>
    <source>
        <strain evidence="3">2478</strain>
    </source>
</reference>
<accession>A0A9D9IUN3</accession>
<dbReference type="InterPro" id="IPR005625">
    <property type="entry name" value="PepSY-ass_TM"/>
</dbReference>
<dbReference type="PANTHER" id="PTHR34219">
    <property type="entry name" value="IRON-REGULATED INNER MEMBRANE PROTEIN-RELATED"/>
    <property type="match status" value="1"/>
</dbReference>
<comment type="caution">
    <text evidence="3">The sequence shown here is derived from an EMBL/GenBank/DDBJ whole genome shotgun (WGS) entry which is preliminary data.</text>
</comment>
<organism evidence="3 4">
    <name type="scientific">Candidatus Cryptobacteroides excrementipullorum</name>
    <dbReference type="NCBI Taxonomy" id="2840761"/>
    <lineage>
        <taxon>Bacteria</taxon>
        <taxon>Pseudomonadati</taxon>
        <taxon>Bacteroidota</taxon>
        <taxon>Bacteroidia</taxon>
        <taxon>Bacteroidales</taxon>
        <taxon>Candidatus Cryptobacteroides</taxon>
    </lineage>
</organism>
<dbReference type="AlphaFoldDB" id="A0A9D9IUN3"/>
<proteinExistence type="predicted"/>
<name>A0A9D9IUN3_9BACT</name>